<keyword evidence="2" id="KW-1185">Reference proteome</keyword>
<dbReference type="GO" id="GO:0008999">
    <property type="term" value="F:protein-N-terminal-alanine acetyltransferase activity"/>
    <property type="evidence" value="ECO:0007669"/>
    <property type="project" value="TreeGrafter"/>
</dbReference>
<dbReference type="RefSeq" id="XP_033649796.1">
    <property type="nucleotide sequence ID" value="XM_033796055.1"/>
</dbReference>
<protein>
    <recommendedName>
        <fullName evidence="3">N-acetyltransferase domain-containing protein</fullName>
    </recommendedName>
</protein>
<dbReference type="PANTHER" id="PTHR43441">
    <property type="entry name" value="RIBOSOMAL-PROTEIN-SERINE ACETYLTRANSFERASE"/>
    <property type="match status" value="1"/>
</dbReference>
<dbReference type="PANTHER" id="PTHR43441:SF2">
    <property type="entry name" value="FAMILY ACETYLTRANSFERASE, PUTATIVE (AFU_ORTHOLOGUE AFUA_7G00850)-RELATED"/>
    <property type="match status" value="1"/>
</dbReference>
<dbReference type="AlphaFoldDB" id="A0A6A6J7Q6"/>
<organism evidence="1 2">
    <name type="scientific">Westerdykella ornata</name>
    <dbReference type="NCBI Taxonomy" id="318751"/>
    <lineage>
        <taxon>Eukaryota</taxon>
        <taxon>Fungi</taxon>
        <taxon>Dikarya</taxon>
        <taxon>Ascomycota</taxon>
        <taxon>Pezizomycotina</taxon>
        <taxon>Dothideomycetes</taxon>
        <taxon>Pleosporomycetidae</taxon>
        <taxon>Pleosporales</taxon>
        <taxon>Sporormiaceae</taxon>
        <taxon>Westerdykella</taxon>
    </lineage>
</organism>
<proteinExistence type="predicted"/>
<dbReference type="InterPro" id="IPR051908">
    <property type="entry name" value="Ribosomal_N-acetyltransferase"/>
</dbReference>
<dbReference type="GO" id="GO:1990189">
    <property type="term" value="F:protein N-terminal-serine acetyltransferase activity"/>
    <property type="evidence" value="ECO:0007669"/>
    <property type="project" value="TreeGrafter"/>
</dbReference>
<name>A0A6A6J7Q6_WESOR</name>
<dbReference type="Gene3D" id="3.40.630.30">
    <property type="match status" value="1"/>
</dbReference>
<dbReference type="InterPro" id="IPR016181">
    <property type="entry name" value="Acyl_CoA_acyltransferase"/>
</dbReference>
<evidence type="ECO:0000313" key="1">
    <source>
        <dbReference type="EMBL" id="KAF2272257.1"/>
    </source>
</evidence>
<dbReference type="GeneID" id="54549230"/>
<accession>A0A6A6J7Q6</accession>
<sequence>MGYRAHPPSRTIMLDDLVFSPLLQRTYASTEAHYLLLCHLFEAQKIAYCRVWCKSNTLNVKSRKHTERMGYKYEGTLRKDNVTRWGTSRDSDCLSMLDEEWPLNKRVLQTWLLATNFDADGRQIRSLQEVRDQQASSSL</sequence>
<dbReference type="Proteomes" id="UP000800097">
    <property type="component" value="Unassembled WGS sequence"/>
</dbReference>
<dbReference type="OrthoDB" id="41238at2759"/>
<dbReference type="EMBL" id="ML986524">
    <property type="protein sequence ID" value="KAF2272257.1"/>
    <property type="molecule type" value="Genomic_DNA"/>
</dbReference>
<gene>
    <name evidence="1" type="ORF">EI97DRAFT_386233</name>
</gene>
<evidence type="ECO:0000313" key="2">
    <source>
        <dbReference type="Proteomes" id="UP000800097"/>
    </source>
</evidence>
<dbReference type="SUPFAM" id="SSF55729">
    <property type="entry name" value="Acyl-CoA N-acyltransferases (Nat)"/>
    <property type="match status" value="1"/>
</dbReference>
<reference evidence="1" key="1">
    <citation type="journal article" date="2020" name="Stud. Mycol.">
        <title>101 Dothideomycetes genomes: a test case for predicting lifestyles and emergence of pathogens.</title>
        <authorList>
            <person name="Haridas S."/>
            <person name="Albert R."/>
            <person name="Binder M."/>
            <person name="Bloem J."/>
            <person name="Labutti K."/>
            <person name="Salamov A."/>
            <person name="Andreopoulos B."/>
            <person name="Baker S."/>
            <person name="Barry K."/>
            <person name="Bills G."/>
            <person name="Bluhm B."/>
            <person name="Cannon C."/>
            <person name="Castanera R."/>
            <person name="Culley D."/>
            <person name="Daum C."/>
            <person name="Ezra D."/>
            <person name="Gonzalez J."/>
            <person name="Henrissat B."/>
            <person name="Kuo A."/>
            <person name="Liang C."/>
            <person name="Lipzen A."/>
            <person name="Lutzoni F."/>
            <person name="Magnuson J."/>
            <person name="Mondo S."/>
            <person name="Nolan M."/>
            <person name="Ohm R."/>
            <person name="Pangilinan J."/>
            <person name="Park H.-J."/>
            <person name="Ramirez L."/>
            <person name="Alfaro M."/>
            <person name="Sun H."/>
            <person name="Tritt A."/>
            <person name="Yoshinaga Y."/>
            <person name="Zwiers L.-H."/>
            <person name="Turgeon B."/>
            <person name="Goodwin S."/>
            <person name="Spatafora J."/>
            <person name="Crous P."/>
            <person name="Grigoriev I."/>
        </authorList>
    </citation>
    <scope>NUCLEOTIDE SEQUENCE</scope>
    <source>
        <strain evidence="1">CBS 379.55</strain>
    </source>
</reference>
<evidence type="ECO:0008006" key="3">
    <source>
        <dbReference type="Google" id="ProtNLM"/>
    </source>
</evidence>